<evidence type="ECO:0000259" key="1">
    <source>
        <dbReference type="Pfam" id="PF13488"/>
    </source>
</evidence>
<proteinExistence type="predicted"/>
<sequence length="99" mass="9992">MAMTKLRGVAPATALLAALTLGGCENATRTERNVGTGALGGAALGGLIGSFSGNLGWGALLGTAAGAGAGYLYEQSERSSDRAYQQGVRDASRARRRGY</sequence>
<evidence type="ECO:0000313" key="3">
    <source>
        <dbReference type="Proteomes" id="UP001523392"/>
    </source>
</evidence>
<keyword evidence="3" id="KW-1185">Reference proteome</keyword>
<comment type="caution">
    <text evidence="2">The sequence shown here is derived from an EMBL/GenBank/DDBJ whole genome shotgun (WGS) entry which is preliminary data.</text>
</comment>
<evidence type="ECO:0000313" key="2">
    <source>
        <dbReference type="EMBL" id="MCO6419678.1"/>
    </source>
</evidence>
<dbReference type="Pfam" id="PF13488">
    <property type="entry name" value="Gly-zipper_Omp"/>
    <property type="match status" value="1"/>
</dbReference>
<dbReference type="PROSITE" id="PS51257">
    <property type="entry name" value="PROKAR_LIPOPROTEIN"/>
    <property type="match status" value="1"/>
</dbReference>
<reference evidence="2 3" key="1">
    <citation type="submission" date="2021-12" db="EMBL/GenBank/DDBJ databases">
        <title>Siccirubricoccus leaddurans sp. nov., a high concentration Zn2+ tolerance bacterium.</title>
        <authorList>
            <person name="Cao Y."/>
        </authorList>
    </citation>
    <scope>NUCLEOTIDE SEQUENCE [LARGE SCALE GENOMIC DNA]</scope>
    <source>
        <strain evidence="2 3">KC 17139</strain>
    </source>
</reference>
<name>A0ABT1DCL4_9PROT</name>
<accession>A0ABT1DCL4</accession>
<dbReference type="EMBL" id="JAFIRR010000216">
    <property type="protein sequence ID" value="MCO6419678.1"/>
    <property type="molecule type" value="Genomic_DNA"/>
</dbReference>
<dbReference type="Proteomes" id="UP001523392">
    <property type="component" value="Unassembled WGS sequence"/>
</dbReference>
<dbReference type="InterPro" id="IPR039567">
    <property type="entry name" value="Gly-zipper"/>
</dbReference>
<gene>
    <name evidence="2" type="ORF">JYK14_26430</name>
</gene>
<organism evidence="2 3">
    <name type="scientific">Siccirubricoccus soli</name>
    <dbReference type="NCBI Taxonomy" id="2899147"/>
    <lineage>
        <taxon>Bacteria</taxon>
        <taxon>Pseudomonadati</taxon>
        <taxon>Pseudomonadota</taxon>
        <taxon>Alphaproteobacteria</taxon>
        <taxon>Acetobacterales</taxon>
        <taxon>Roseomonadaceae</taxon>
        <taxon>Siccirubricoccus</taxon>
    </lineage>
</organism>
<feature type="domain" description="Glycine zipper" evidence="1">
    <location>
        <begin position="36"/>
        <end position="73"/>
    </location>
</feature>
<protein>
    <submittedName>
        <fullName evidence="2">Glycine zipper domain-containing protein</fullName>
    </submittedName>
</protein>
<dbReference type="RefSeq" id="WP_252956362.1">
    <property type="nucleotide sequence ID" value="NZ_JAFIRR010000216.1"/>
</dbReference>